<dbReference type="Gene3D" id="2.60.40.1080">
    <property type="match status" value="1"/>
</dbReference>
<feature type="domain" description="DUF1549" evidence="3">
    <location>
        <begin position="231"/>
        <end position="412"/>
    </location>
</feature>
<dbReference type="RefSeq" id="WP_149111889.1">
    <property type="nucleotide sequence ID" value="NZ_CP042425.1"/>
</dbReference>
<keyword evidence="2" id="KW-0732">Signal</keyword>
<evidence type="ECO:0008006" key="7">
    <source>
        <dbReference type="Google" id="ProtNLM"/>
    </source>
</evidence>
<dbReference type="Proteomes" id="UP000324974">
    <property type="component" value="Chromosome"/>
</dbReference>
<reference evidence="6" key="1">
    <citation type="submission" date="2019-08" db="EMBL/GenBank/DDBJ databases">
        <title>Limnoglobus roseus gen. nov., sp. nov., a novel freshwater planctomycete with a giant genome from the family Gemmataceae.</title>
        <authorList>
            <person name="Kulichevskaya I.S."/>
            <person name="Naumoff D.G."/>
            <person name="Miroshnikov K."/>
            <person name="Ivanova A."/>
            <person name="Philippov D.A."/>
            <person name="Hakobyan A."/>
            <person name="Rijpstra I.C."/>
            <person name="Sinninghe Damste J.S."/>
            <person name="Liesack W."/>
            <person name="Dedysh S.N."/>
        </authorList>
    </citation>
    <scope>NUCLEOTIDE SEQUENCE [LARGE SCALE GENOMIC DNA]</scope>
    <source>
        <strain evidence="6">PX52</strain>
    </source>
</reference>
<keyword evidence="6" id="KW-1185">Reference proteome</keyword>
<evidence type="ECO:0000256" key="2">
    <source>
        <dbReference type="SAM" id="SignalP"/>
    </source>
</evidence>
<evidence type="ECO:0000259" key="3">
    <source>
        <dbReference type="Pfam" id="PF07583"/>
    </source>
</evidence>
<dbReference type="InterPro" id="IPR022655">
    <property type="entry name" value="DUF1553"/>
</dbReference>
<protein>
    <recommendedName>
        <fullName evidence="7">S-layer protein</fullName>
    </recommendedName>
</protein>
<dbReference type="InterPro" id="IPR011444">
    <property type="entry name" value="DUF1549"/>
</dbReference>
<feature type="chain" id="PRO_5022727763" description="S-layer protein" evidence="2">
    <location>
        <begin position="18"/>
        <end position="729"/>
    </location>
</feature>
<proteinExistence type="predicted"/>
<evidence type="ECO:0000259" key="4">
    <source>
        <dbReference type="Pfam" id="PF07587"/>
    </source>
</evidence>
<sequence>MKFTFPVLLLVSSFASASEPTFERNVEPILTRYGCNSGGCHGKARGQNGFALSLLGFDTDFDYNAIVTEARGRRLFAADVDFSLFLRKACGDVPHGGGRKLPKDSPEYALLRAWIVAGTPRTPKDAPTLAKITVSPTEKLLTFNTALPLRVMAHFSDGSSEDVTKLAAFQSNDSGYAAVDATGTIKTGPIAGEAAVTARYADKFAVSNVLIPLPGTVNAKLYEKLPRQNFIDGHAWNKLKQLGLTPSEQATDATFLRRAFLDIIGRLPTPDETRAFLKDADAKKREKLIDALLARPEYADFWANKWADLLRPNPYHVGIKATFNLDSWLRDVFRKNMPYDQFVREILTASGSTFKDGATVFYRNRREPEELAPMVSQLFLGVRLDCAKCHQHPSEKWSQRDFYSFAAFFGRIGRKGTGISAPISGSEEIIFASESPATGKRRGGPVKHPLTGEEMTPTPLLGSPMEIAPEDDPRVKLAEWVTAKENPFFAKVIVNRVWADLMTRGLVDPVDDLRDTNPPSNPALLNELAADFRANGHDLKKLIRRIATSYVYGLSSTPQDRNVGDTRNYSRHYRQRLRAEVLLDAVTDITGVTEKFDAMSPGSRAMEAWTVRGTSQFLDSFGRPDPNQDPPCERTTDTTVVQALHLMNAPSLSRKITADDGRAAKLAASKLTSAEVVEELYLLAYCRPPTDAEKAACVSRFEKTGAKRREAVEDLMWGLLNTPEFVFGD</sequence>
<dbReference type="EMBL" id="CP042425">
    <property type="protein sequence ID" value="QEL17253.1"/>
    <property type="molecule type" value="Genomic_DNA"/>
</dbReference>
<evidence type="ECO:0000313" key="5">
    <source>
        <dbReference type="EMBL" id="QEL17253.1"/>
    </source>
</evidence>
<evidence type="ECO:0000313" key="6">
    <source>
        <dbReference type="Proteomes" id="UP000324974"/>
    </source>
</evidence>
<dbReference type="KEGG" id="lrs:PX52LOC_04236"/>
<dbReference type="PANTHER" id="PTHR35889">
    <property type="entry name" value="CYCLOINULO-OLIGOSACCHARIDE FRUCTANOTRANSFERASE-RELATED"/>
    <property type="match status" value="1"/>
</dbReference>
<gene>
    <name evidence="5" type="ORF">PX52LOC_04236</name>
</gene>
<feature type="domain" description="DUF1553" evidence="4">
    <location>
        <begin position="474"/>
        <end position="698"/>
    </location>
</feature>
<accession>A0A5C1AG88</accession>
<dbReference type="OrthoDB" id="289126at2"/>
<dbReference type="Pfam" id="PF07583">
    <property type="entry name" value="PSCyt2"/>
    <property type="match status" value="1"/>
</dbReference>
<organism evidence="5 6">
    <name type="scientific">Limnoglobus roseus</name>
    <dbReference type="NCBI Taxonomy" id="2598579"/>
    <lineage>
        <taxon>Bacteria</taxon>
        <taxon>Pseudomonadati</taxon>
        <taxon>Planctomycetota</taxon>
        <taxon>Planctomycetia</taxon>
        <taxon>Gemmatales</taxon>
        <taxon>Gemmataceae</taxon>
        <taxon>Limnoglobus</taxon>
    </lineage>
</organism>
<dbReference type="Pfam" id="PF07587">
    <property type="entry name" value="PSD1"/>
    <property type="match status" value="1"/>
</dbReference>
<dbReference type="PANTHER" id="PTHR35889:SF3">
    <property type="entry name" value="F-BOX DOMAIN-CONTAINING PROTEIN"/>
    <property type="match status" value="1"/>
</dbReference>
<feature type="region of interest" description="Disordered" evidence="1">
    <location>
        <begin position="436"/>
        <end position="465"/>
    </location>
</feature>
<feature type="signal peptide" evidence="2">
    <location>
        <begin position="1"/>
        <end position="17"/>
    </location>
</feature>
<evidence type="ECO:0000256" key="1">
    <source>
        <dbReference type="SAM" id="MobiDB-lite"/>
    </source>
</evidence>
<dbReference type="AlphaFoldDB" id="A0A5C1AG88"/>
<name>A0A5C1AG88_9BACT</name>